<dbReference type="HOGENOM" id="CLU_356090_0_0_1"/>
<feature type="compositionally biased region" description="Low complexity" evidence="1">
    <location>
        <begin position="74"/>
        <end position="87"/>
    </location>
</feature>
<reference evidence="4" key="1">
    <citation type="journal article" date="2015" name="Genome Announc.">
        <title>Genome sequence of the AIDS-associated pathogen Penicillium marneffei (ATCC18224) and its near taxonomic relative Talaromyces stipitatus (ATCC10500).</title>
        <authorList>
            <person name="Nierman W.C."/>
            <person name="Fedorova-Abrams N.D."/>
            <person name="Andrianopoulos A."/>
        </authorList>
    </citation>
    <scope>NUCLEOTIDE SEQUENCE [LARGE SCALE GENOMIC DNA]</scope>
    <source>
        <strain evidence="4">ATCC 10500 / CBS 375.48 / QM 6759 / NRRL 1006</strain>
    </source>
</reference>
<evidence type="ECO:0000313" key="3">
    <source>
        <dbReference type="EMBL" id="EED18780.1"/>
    </source>
</evidence>
<dbReference type="GeneID" id="8100278"/>
<dbReference type="STRING" id="441959.B8MCG4"/>
<feature type="compositionally biased region" description="Polar residues" evidence="1">
    <location>
        <begin position="88"/>
        <end position="104"/>
    </location>
</feature>
<feature type="compositionally biased region" description="Polar residues" evidence="1">
    <location>
        <begin position="19"/>
        <end position="34"/>
    </location>
</feature>
<feature type="region of interest" description="Disordered" evidence="1">
    <location>
        <begin position="74"/>
        <end position="106"/>
    </location>
</feature>
<feature type="region of interest" description="Disordered" evidence="1">
    <location>
        <begin position="247"/>
        <end position="266"/>
    </location>
</feature>
<dbReference type="Proteomes" id="UP000001745">
    <property type="component" value="Unassembled WGS sequence"/>
</dbReference>
<name>B8MCG4_TALSN</name>
<feature type="domain" description="F-box" evidence="2">
    <location>
        <begin position="279"/>
        <end position="327"/>
    </location>
</feature>
<evidence type="ECO:0000256" key="1">
    <source>
        <dbReference type="SAM" id="MobiDB-lite"/>
    </source>
</evidence>
<feature type="compositionally biased region" description="Basic and acidic residues" evidence="1">
    <location>
        <begin position="197"/>
        <end position="209"/>
    </location>
</feature>
<dbReference type="InParanoid" id="B8MCG4"/>
<feature type="region of interest" description="Disordered" evidence="1">
    <location>
        <begin position="13"/>
        <end position="34"/>
    </location>
</feature>
<dbReference type="InterPro" id="IPR001810">
    <property type="entry name" value="F-box_dom"/>
</dbReference>
<accession>B8MCG4</accession>
<organism evidence="3 4">
    <name type="scientific">Talaromyces stipitatus (strain ATCC 10500 / CBS 375.48 / QM 6759 / NRRL 1006)</name>
    <name type="common">Penicillium stipitatum</name>
    <dbReference type="NCBI Taxonomy" id="441959"/>
    <lineage>
        <taxon>Eukaryota</taxon>
        <taxon>Fungi</taxon>
        <taxon>Dikarya</taxon>
        <taxon>Ascomycota</taxon>
        <taxon>Pezizomycotina</taxon>
        <taxon>Eurotiomycetes</taxon>
        <taxon>Eurotiomycetidae</taxon>
        <taxon>Eurotiales</taxon>
        <taxon>Trichocomaceae</taxon>
        <taxon>Talaromyces</taxon>
        <taxon>Talaromyces sect. Talaromyces</taxon>
    </lineage>
</organism>
<dbReference type="AlphaFoldDB" id="B8MCG4"/>
<evidence type="ECO:0000313" key="4">
    <source>
        <dbReference type="Proteomes" id="UP000001745"/>
    </source>
</evidence>
<dbReference type="EMBL" id="EQ962655">
    <property type="protein sequence ID" value="EED18780.1"/>
    <property type="molecule type" value="Genomic_DNA"/>
</dbReference>
<dbReference type="Pfam" id="PF12937">
    <property type="entry name" value="F-box-like"/>
    <property type="match status" value="1"/>
</dbReference>
<dbReference type="VEuPathDB" id="FungiDB:TSTA_124990"/>
<proteinExistence type="predicted"/>
<dbReference type="SUPFAM" id="SSF81383">
    <property type="entry name" value="F-box domain"/>
    <property type="match status" value="1"/>
</dbReference>
<dbReference type="CDD" id="cd09917">
    <property type="entry name" value="F-box_SF"/>
    <property type="match status" value="1"/>
</dbReference>
<dbReference type="OrthoDB" id="4222024at2759"/>
<protein>
    <recommendedName>
        <fullName evidence="2">F-box domain-containing protein</fullName>
    </recommendedName>
</protein>
<feature type="region of interest" description="Disordered" evidence="1">
    <location>
        <begin position="184"/>
        <end position="209"/>
    </location>
</feature>
<dbReference type="RefSeq" id="XP_002482772.1">
    <property type="nucleotide sequence ID" value="XM_002482727.1"/>
</dbReference>
<evidence type="ECO:0000259" key="2">
    <source>
        <dbReference type="PROSITE" id="PS50181"/>
    </source>
</evidence>
<dbReference type="PhylomeDB" id="B8MCG4"/>
<sequence>MCIVRLHRRTPSKAVENADLSQPLSQGQTELQDQASDATPILDQGLSPLCMPETAISALVLEDFTLTDMITTLSSTSGSPTVSPGQTQQNLSTSISQQLESWGSSPPIESIEARDILEDFMLSTSYLSENFSNSLQNGIARVPSPPSQPVVIPALPRFLDPLQGSPDWSASHDQSHCASQVVEDPDVSVSNNGNENDAEHVGNIDRDESKGILASSEKVEEESYTGHGLIDFLRKSSTAIPRVSVHQTARVATTRGESGKRVNPRPRPSQITIYRIRVMSSFIHLPLEILRLILSYLSNRDIKNLRRTCSTLAQRAHLRLNRVFLSANPRNIEVCRAIADHESFRHHIVEIIWDDARLIDNVPKPEFEFSDDEEDWEEAMGSNDGIPWWFKEAYEKNVRVREIRKISHKTDPSIHLSWEFYEQLLQQQKAVLESDDDVRALRYGLQRFPRLTRVTLTPVAHGVLDVPLYETPMIRSFPPKFNYPIPHTWPPYDLKNRTSYSLEPWNQEEKKKWRGFCVITKELSKLPSHTVSEFVVDTHTLHQTGLSCRLFDQPCEEYDNLVSLLQRPGFKRIDLTLLADGQCSPEQNWSSFRSGLLKKALDALPSDLRHFSLQINVNYERARHLSRPADDSLGPEHCIPLKTILPAVNEKWKKLQHFGLSGLLVRGDELLSVLADLPTSVRSVELSHLEFLHQESNGYHELLVGIRDRLGWTQRVVGERPVLTLHHRWDDIGNMDYCCYDKATNEFIYHGGLDPFRTQRVLLSPVPFRQISPFHLYSDDFELLEILP</sequence>
<dbReference type="InterPro" id="IPR036047">
    <property type="entry name" value="F-box-like_dom_sf"/>
</dbReference>
<gene>
    <name evidence="3" type="ORF">TSTA_124990</name>
</gene>
<keyword evidence="4" id="KW-1185">Reference proteome</keyword>
<dbReference type="eggNOG" id="ENOG502SJQV">
    <property type="taxonomic scope" value="Eukaryota"/>
</dbReference>
<dbReference type="PROSITE" id="PS50181">
    <property type="entry name" value="FBOX"/>
    <property type="match status" value="1"/>
</dbReference>